<feature type="coiled-coil region" evidence="12">
    <location>
        <begin position="688"/>
        <end position="733"/>
    </location>
</feature>
<dbReference type="InterPro" id="IPR001996">
    <property type="entry name" value="PTS_IIB_1"/>
</dbReference>
<proteinExistence type="predicted"/>
<feature type="transmembrane region" description="Helical" evidence="13">
    <location>
        <begin position="614"/>
        <end position="635"/>
    </location>
</feature>
<dbReference type="KEGG" id="scou:SCORR_v1c06910"/>
<keyword evidence="18" id="KW-1185">Reference proteome</keyword>
<keyword evidence="6" id="KW-0598">Phosphotransferase system</keyword>
<feature type="transmembrane region" description="Helical" evidence="13">
    <location>
        <begin position="514"/>
        <end position="536"/>
    </location>
</feature>
<evidence type="ECO:0000256" key="2">
    <source>
        <dbReference type="ARBA" id="ARBA00022448"/>
    </source>
</evidence>
<dbReference type="Gene3D" id="2.70.70.10">
    <property type="entry name" value="Glucose Permease (Domain IIA)"/>
    <property type="match status" value="1"/>
</dbReference>
<keyword evidence="7 13" id="KW-0812">Transmembrane</keyword>
<dbReference type="InterPro" id="IPR001127">
    <property type="entry name" value="PTS_EIIA_1_perm"/>
</dbReference>
<feature type="transmembrane region" description="Helical" evidence="13">
    <location>
        <begin position="397"/>
        <end position="419"/>
    </location>
</feature>
<comment type="subcellular location">
    <subcellularLocation>
        <location evidence="1">Cell membrane</location>
        <topology evidence="1">Multi-pass membrane protein</topology>
    </subcellularLocation>
</comment>
<feature type="transmembrane region" description="Helical" evidence="13">
    <location>
        <begin position="572"/>
        <end position="594"/>
    </location>
</feature>
<feature type="transmembrane region" description="Helical" evidence="13">
    <location>
        <begin position="439"/>
        <end position="459"/>
    </location>
</feature>
<dbReference type="PROSITE" id="PS51098">
    <property type="entry name" value="PTS_EIIB_TYPE_1"/>
    <property type="match status" value="1"/>
</dbReference>
<organism evidence="17 18">
    <name type="scientific">Spiroplasma corruscae</name>
    <dbReference type="NCBI Taxonomy" id="216934"/>
    <lineage>
        <taxon>Bacteria</taxon>
        <taxon>Bacillati</taxon>
        <taxon>Mycoplasmatota</taxon>
        <taxon>Mollicutes</taxon>
        <taxon>Entomoplasmatales</taxon>
        <taxon>Spiroplasmataceae</taxon>
        <taxon>Spiroplasma</taxon>
    </lineage>
</organism>
<evidence type="ECO:0000256" key="13">
    <source>
        <dbReference type="SAM" id="Phobius"/>
    </source>
</evidence>
<dbReference type="PROSITE" id="PS51093">
    <property type="entry name" value="PTS_EIIA_TYPE_1"/>
    <property type="match status" value="1"/>
</dbReference>
<evidence type="ECO:0000256" key="4">
    <source>
        <dbReference type="ARBA" id="ARBA00022597"/>
    </source>
</evidence>
<dbReference type="PANTHER" id="PTHR30175:SF3">
    <property type="entry name" value="PTS SYSTEM N-ACETYLMURAMIC ACID-SPECIFIC EIIBC COMPONENT"/>
    <property type="match status" value="1"/>
</dbReference>
<evidence type="ECO:0000259" key="16">
    <source>
        <dbReference type="PROSITE" id="PS51103"/>
    </source>
</evidence>
<feature type="transmembrane region" description="Helical" evidence="13">
    <location>
        <begin position="341"/>
        <end position="361"/>
    </location>
</feature>
<keyword evidence="12" id="KW-0175">Coiled coil</keyword>
<dbReference type="PROSITE" id="PS01035">
    <property type="entry name" value="PTS_EIIB_TYPE_1_CYS"/>
    <property type="match status" value="1"/>
</dbReference>
<dbReference type="InterPro" id="IPR050558">
    <property type="entry name" value="PTS_Sugar-Specific_Components"/>
</dbReference>
<protein>
    <submittedName>
        <fullName evidence="17">PTS system, beta-glucoside-specific IIABC component</fullName>
    </submittedName>
</protein>
<evidence type="ECO:0000256" key="9">
    <source>
        <dbReference type="ARBA" id="ARBA00022989"/>
    </source>
</evidence>
<sequence length="844" mass="94768">MKIKIFAPCDGSATSLQDLKDGVFSEKLLGDGIVFYPKSSDFFSVMQEGTLLQIFETKHAYFFKDKEFENSILMHIGLDTVKLKGKPFSIVAKEKEEINKNSLIVKVDIDYIKNENISIATPITVSGDYEYSIENITIGDVKKGECLFEINYEIKDIVKDKESNIAEFKSKYLLAAEQFIKDIGGQGNYKDAYNCMTRLRLSIIDKELVNIKSIEKNKLVKGVVWNGFELQIIIGGECYKVKDEILNLRAKQSGTPEINSEKLRPSLSKIFLGIITGIMAPNVPIILASGILSAVYALFASLGLVEDSANMNMLSAIMKIMSKTGILLVGIFFCMNTVKYFGGNILLGALLGLLLVSRFYYQTGVSDPELYKFGTYIQDSTYKVSGWYMFNIGDYPIIIRSYEGSILPFIFVGFISVYIDKWIKTWMPSTVDVVFRYPLVIILTITPTLFLLGPMLSLVEIGMAKLIGFIENWPLGIGVGIFAFIIQPLVFCGIHVAVYVTLQAPLIAQTGSSLILPGGQAAVWGQIGAAIGVLIMTKNKNLKTIIIGTLPSAAFGITETILYGVNIPKGRPFIIGCAAGAVGGVVMGTLGVRLQRLVGDGILYPMGLNGIDQLWFLIGSLVSLIAGILLTIFLYKERLNEYKYSKKISSKLRSFLIKYFPQVKVDNKEKLETLNKEFLNSKKEFLDYEKYLQKLTNIESKILKVEQKEENAKKKLYKKIKQLENKTNEFAKTKKDQYVNIYNNYSLDSEKLKLSLLKTDLVNENSYVINSYNTKTKSLEKSVDNFLTNLEKDYRTKYINNFKGGYWNAIHTVDISYGYEDIKVFGLNKKEKKDLTSLMIKGDK</sequence>
<feature type="transmembrane region" description="Helical" evidence="13">
    <location>
        <begin position="479"/>
        <end position="502"/>
    </location>
</feature>
<evidence type="ECO:0000256" key="6">
    <source>
        <dbReference type="ARBA" id="ARBA00022683"/>
    </source>
</evidence>
<feature type="transmembrane region" description="Helical" evidence="13">
    <location>
        <begin position="270"/>
        <end position="299"/>
    </location>
</feature>
<dbReference type="AlphaFoldDB" id="A0A222EQE7"/>
<dbReference type="OrthoDB" id="400707at2"/>
<dbReference type="EMBL" id="CP022535">
    <property type="protein sequence ID" value="ASP28463.1"/>
    <property type="molecule type" value="Genomic_DNA"/>
</dbReference>
<dbReference type="GO" id="GO:0016301">
    <property type="term" value="F:kinase activity"/>
    <property type="evidence" value="ECO:0007669"/>
    <property type="project" value="UniProtKB-KW"/>
</dbReference>
<evidence type="ECO:0000256" key="10">
    <source>
        <dbReference type="ARBA" id="ARBA00023136"/>
    </source>
</evidence>
<keyword evidence="2" id="KW-0813">Transport</keyword>
<dbReference type="GO" id="GO:0009401">
    <property type="term" value="P:phosphoenolpyruvate-dependent sugar phosphotransferase system"/>
    <property type="evidence" value="ECO:0007669"/>
    <property type="project" value="UniProtKB-KW"/>
</dbReference>
<dbReference type="GO" id="GO:0090588">
    <property type="term" value="F:protein-phosphocysteine-N-acetylmuramate phosphotransferase system transporter activity"/>
    <property type="evidence" value="ECO:0007669"/>
    <property type="project" value="TreeGrafter"/>
</dbReference>
<dbReference type="PANTHER" id="PTHR30175">
    <property type="entry name" value="PHOSPHOTRANSFERASE SYSTEM TRANSPORT PROTEIN"/>
    <property type="match status" value="1"/>
</dbReference>
<dbReference type="Proteomes" id="UP000203229">
    <property type="component" value="Chromosome"/>
</dbReference>
<keyword evidence="10 13" id="KW-0472">Membrane</keyword>
<evidence type="ECO:0000256" key="1">
    <source>
        <dbReference type="ARBA" id="ARBA00004651"/>
    </source>
</evidence>
<reference evidence="17 18" key="1">
    <citation type="submission" date="2017-07" db="EMBL/GenBank/DDBJ databases">
        <title>Complete genome sequence of Spiroplasma corruscae EC-1 (DSM 19793).</title>
        <authorList>
            <person name="Tsai Y.-M."/>
            <person name="Lo W.-S."/>
            <person name="Kuo C.-H."/>
        </authorList>
    </citation>
    <scope>NUCLEOTIDE SEQUENCE [LARGE SCALE GENOMIC DNA]</scope>
    <source>
        <strain evidence="17 18">EC-1</strain>
    </source>
</reference>
<keyword evidence="9 13" id="KW-1133">Transmembrane helix</keyword>
<evidence type="ECO:0000256" key="7">
    <source>
        <dbReference type="ARBA" id="ARBA00022692"/>
    </source>
</evidence>
<evidence type="ECO:0000256" key="11">
    <source>
        <dbReference type="PROSITE-ProRule" id="PRU00421"/>
    </source>
</evidence>
<gene>
    <name evidence="17" type="ORF">SCORR_v1c06910</name>
</gene>
<evidence type="ECO:0000313" key="17">
    <source>
        <dbReference type="EMBL" id="ASP28463.1"/>
    </source>
</evidence>
<feature type="active site" description="Phosphocysteine intermediate; for EIIB activity" evidence="11">
    <location>
        <position position="195"/>
    </location>
</feature>
<dbReference type="Pfam" id="PF00358">
    <property type="entry name" value="PTS_EIIA_1"/>
    <property type="match status" value="1"/>
</dbReference>
<evidence type="ECO:0000256" key="8">
    <source>
        <dbReference type="ARBA" id="ARBA00022777"/>
    </source>
</evidence>
<dbReference type="InterPro" id="IPR018113">
    <property type="entry name" value="PTrfase_EIIB_Cys"/>
</dbReference>
<evidence type="ECO:0000259" key="14">
    <source>
        <dbReference type="PROSITE" id="PS51093"/>
    </source>
</evidence>
<feature type="transmembrane region" description="Helical" evidence="13">
    <location>
        <begin position="311"/>
        <end position="334"/>
    </location>
</feature>
<dbReference type="Pfam" id="PF00367">
    <property type="entry name" value="PTS_EIIB"/>
    <property type="match status" value="1"/>
</dbReference>
<feature type="domain" description="PTS EIIB type-1" evidence="15">
    <location>
        <begin position="173"/>
        <end position="255"/>
    </location>
</feature>
<evidence type="ECO:0000256" key="12">
    <source>
        <dbReference type="SAM" id="Coils"/>
    </source>
</evidence>
<evidence type="ECO:0000313" key="18">
    <source>
        <dbReference type="Proteomes" id="UP000203229"/>
    </source>
</evidence>
<evidence type="ECO:0000259" key="15">
    <source>
        <dbReference type="PROSITE" id="PS51098"/>
    </source>
</evidence>
<feature type="transmembrane region" description="Helical" evidence="13">
    <location>
        <begin position="542"/>
        <end position="565"/>
    </location>
</feature>
<evidence type="ECO:0000256" key="3">
    <source>
        <dbReference type="ARBA" id="ARBA00022475"/>
    </source>
</evidence>
<keyword evidence="8" id="KW-0418">Kinase</keyword>
<accession>A0A222EQE7</accession>
<evidence type="ECO:0000256" key="5">
    <source>
        <dbReference type="ARBA" id="ARBA00022679"/>
    </source>
</evidence>
<keyword evidence="3" id="KW-1003">Cell membrane</keyword>
<dbReference type="SUPFAM" id="SSF51261">
    <property type="entry name" value="Duplicated hybrid motif"/>
    <property type="match status" value="1"/>
</dbReference>
<feature type="domain" description="PTS EIIC type-1" evidence="16">
    <location>
        <begin position="273"/>
        <end position="649"/>
    </location>
</feature>
<keyword evidence="5" id="KW-0808">Transferase</keyword>
<dbReference type="GO" id="GO:0005886">
    <property type="term" value="C:plasma membrane"/>
    <property type="evidence" value="ECO:0007669"/>
    <property type="project" value="UniProtKB-SubCell"/>
</dbReference>
<dbReference type="InterPro" id="IPR013013">
    <property type="entry name" value="PTS_EIIC_1"/>
</dbReference>
<dbReference type="InterPro" id="IPR003352">
    <property type="entry name" value="PTS_EIIC"/>
</dbReference>
<dbReference type="SUPFAM" id="SSF55604">
    <property type="entry name" value="Glucose permease domain IIB"/>
    <property type="match status" value="1"/>
</dbReference>
<dbReference type="GO" id="GO:0008982">
    <property type="term" value="F:protein-N(PI)-phosphohistidine-sugar phosphotransferase activity"/>
    <property type="evidence" value="ECO:0007669"/>
    <property type="project" value="InterPro"/>
</dbReference>
<dbReference type="RefSeq" id="WP_094049224.1">
    <property type="nucleotide sequence ID" value="NZ_CP022535.1"/>
</dbReference>
<name>A0A222EQE7_9MOLU</name>
<dbReference type="Gene3D" id="3.30.1360.60">
    <property type="entry name" value="Glucose permease domain IIB"/>
    <property type="match status" value="1"/>
</dbReference>
<dbReference type="InterPro" id="IPR011055">
    <property type="entry name" value="Dup_hybrid_motif"/>
</dbReference>
<dbReference type="Pfam" id="PF02378">
    <property type="entry name" value="PTS_EIIC"/>
    <property type="match status" value="1"/>
</dbReference>
<keyword evidence="4" id="KW-0762">Sugar transport</keyword>
<dbReference type="InterPro" id="IPR036878">
    <property type="entry name" value="Glu_permease_IIB"/>
</dbReference>
<feature type="domain" description="PTS EIIA type-1" evidence="14">
    <location>
        <begin position="21"/>
        <end position="127"/>
    </location>
</feature>
<dbReference type="PROSITE" id="PS51103">
    <property type="entry name" value="PTS_EIIC_TYPE_1"/>
    <property type="match status" value="1"/>
</dbReference>